<protein>
    <submittedName>
        <fullName evidence="4">Protoporphyrin IX magnesium-chelatase</fullName>
    </submittedName>
</protein>
<dbReference type="InterPro" id="IPR027417">
    <property type="entry name" value="P-loop_NTPase"/>
</dbReference>
<evidence type="ECO:0000313" key="4">
    <source>
        <dbReference type="EMBL" id="TDQ82924.1"/>
    </source>
</evidence>
<dbReference type="SUPFAM" id="SSF52540">
    <property type="entry name" value="P-loop containing nucleoside triphosphate hydrolases"/>
    <property type="match status" value="1"/>
</dbReference>
<dbReference type="Pfam" id="PF17863">
    <property type="entry name" value="AAA_lid_2"/>
    <property type="match status" value="1"/>
</dbReference>
<dbReference type="Proteomes" id="UP000295783">
    <property type="component" value="Unassembled WGS sequence"/>
</dbReference>
<evidence type="ECO:0000313" key="5">
    <source>
        <dbReference type="Proteomes" id="UP000295783"/>
    </source>
</evidence>
<comment type="similarity">
    <text evidence="1">Belongs to the Mg-chelatase subunits D/I family.</text>
</comment>
<dbReference type="PROSITE" id="PS50234">
    <property type="entry name" value="VWFA"/>
    <property type="match status" value="1"/>
</dbReference>
<dbReference type="Gene3D" id="1.10.8.80">
    <property type="entry name" value="Magnesium chelatase subunit I, C-Terminal domain"/>
    <property type="match status" value="1"/>
</dbReference>
<name>A0A4R6WP17_9PROT</name>
<dbReference type="InterPro" id="IPR002035">
    <property type="entry name" value="VWF_A"/>
</dbReference>
<keyword evidence="5" id="KW-1185">Reference proteome</keyword>
<gene>
    <name evidence="4" type="ORF">A8950_1205</name>
</gene>
<dbReference type="PANTHER" id="PTHR43473">
    <property type="entry name" value="MAGNESIUM-CHELATASE SUBUNIT CHLD, CHLOROPLASTIC"/>
    <property type="match status" value="1"/>
</dbReference>
<evidence type="ECO:0000256" key="1">
    <source>
        <dbReference type="ARBA" id="ARBA00005799"/>
    </source>
</evidence>
<proteinExistence type="inferred from homology"/>
<dbReference type="OrthoDB" id="9775079at2"/>
<reference evidence="4 5" key="1">
    <citation type="submission" date="2019-03" db="EMBL/GenBank/DDBJ databases">
        <title>Genomic Encyclopedia of Type Strains, Phase III (KMG-III): the genomes of soil and plant-associated and newly described type strains.</title>
        <authorList>
            <person name="Whitman W."/>
        </authorList>
    </citation>
    <scope>NUCLEOTIDE SEQUENCE [LARGE SCALE GENOMIC DNA]</scope>
    <source>
        <strain evidence="4 5">CGMCC 1.7660</strain>
    </source>
</reference>
<dbReference type="InterPro" id="IPR041702">
    <property type="entry name" value="BchD/ChlD_VWA"/>
</dbReference>
<dbReference type="Gene3D" id="3.40.50.300">
    <property type="entry name" value="P-loop containing nucleotide triphosphate hydrolases"/>
    <property type="match status" value="1"/>
</dbReference>
<dbReference type="SUPFAM" id="SSF53300">
    <property type="entry name" value="vWA-like"/>
    <property type="match status" value="1"/>
</dbReference>
<dbReference type="AlphaFoldDB" id="A0A4R6WP17"/>
<dbReference type="Gene3D" id="3.40.50.410">
    <property type="entry name" value="von Willebrand factor, type A domain"/>
    <property type="match status" value="1"/>
</dbReference>
<evidence type="ECO:0000256" key="2">
    <source>
        <dbReference type="SAM" id="MobiDB-lite"/>
    </source>
</evidence>
<dbReference type="NCBIfam" id="NF009943">
    <property type="entry name" value="PRK13406.1"/>
    <property type="match status" value="1"/>
</dbReference>
<dbReference type="PANTHER" id="PTHR43473:SF2">
    <property type="entry name" value="MAGNESIUM-CHELATASE SUBUNIT CHLD, CHLOROPLASTIC"/>
    <property type="match status" value="1"/>
</dbReference>
<dbReference type="RefSeq" id="WP_133612728.1">
    <property type="nucleotide sequence ID" value="NZ_SNYW01000007.1"/>
</dbReference>
<sequence length="575" mass="59544">MSASDAVLAAALLAIDPSGLGGIRLLAAPGPARDRWLSSLDDISPADTPCFRLPSHVGEDRLLGGLDLAATLRAGRPIAESGLLTRANGGFLIATMAERMRPVIAAHLAVALDRGEVVVERDGFSRLVPTRIAVIALDEGIAGDEAPPEALTDRLGLVISLDGVKADGLTTSVERATVSAARRRLVGIRVTADNIEILCAAALALGIWSLRMPAFALAAARAHAALRDADSIEEADLAAAARLVLAPRATTAPAEATEVDPPEQPDRQEEEVSSDSADGDSALADRVLAAAAASIPPGLLARLTQRGVQQKAGPGGRAGAQIASRQRGRPAGILSGVPRGGLRLSVIDTLRAAAPWQRLRETAALPGRRIVVKREDLRLVRRRQRSETVTIFAVDASGSTALHRLAEAKGAVELLLAECYVRRDEVALIAFRGRGAELLLPPTRSLVRARRALADLPGGGGTPLASAIAAMTALAESSRRRGKSPLVVLLTDGRANVARDGSGGRAQAETDALAAARMARTAGLSALLVDTSPAPTPAAQRLALEVGAQYLPLPYADASAIARTVQAAATRRGAA</sequence>
<dbReference type="SMART" id="SM00327">
    <property type="entry name" value="VWA"/>
    <property type="match status" value="1"/>
</dbReference>
<evidence type="ECO:0000259" key="3">
    <source>
        <dbReference type="PROSITE" id="PS50234"/>
    </source>
</evidence>
<organism evidence="4 5">
    <name type="scientific">Dongia mobilis</name>
    <dbReference type="NCBI Taxonomy" id="578943"/>
    <lineage>
        <taxon>Bacteria</taxon>
        <taxon>Pseudomonadati</taxon>
        <taxon>Pseudomonadota</taxon>
        <taxon>Alphaproteobacteria</taxon>
        <taxon>Rhodospirillales</taxon>
        <taxon>Dongiaceae</taxon>
        <taxon>Dongia</taxon>
    </lineage>
</organism>
<dbReference type="EMBL" id="SNYW01000007">
    <property type="protein sequence ID" value="TDQ82924.1"/>
    <property type="molecule type" value="Genomic_DNA"/>
</dbReference>
<accession>A0A4R6WP17</accession>
<feature type="domain" description="VWFA" evidence="3">
    <location>
        <begin position="389"/>
        <end position="542"/>
    </location>
</feature>
<comment type="caution">
    <text evidence="4">The sequence shown here is derived from an EMBL/GenBank/DDBJ whole genome shotgun (WGS) entry which is preliminary data.</text>
</comment>
<dbReference type="Pfam" id="PF13519">
    <property type="entry name" value="VWA_2"/>
    <property type="match status" value="1"/>
</dbReference>
<dbReference type="CDD" id="cd01451">
    <property type="entry name" value="vWA_Magnesium_chelatase"/>
    <property type="match status" value="1"/>
</dbReference>
<feature type="region of interest" description="Disordered" evidence="2">
    <location>
        <begin position="251"/>
        <end position="278"/>
    </location>
</feature>
<feature type="region of interest" description="Disordered" evidence="2">
    <location>
        <begin position="306"/>
        <end position="327"/>
    </location>
</feature>
<feature type="compositionally biased region" description="Acidic residues" evidence="2">
    <location>
        <begin position="257"/>
        <end position="273"/>
    </location>
</feature>
<dbReference type="InterPro" id="IPR041628">
    <property type="entry name" value="ChlI/MoxR_AAA_lid"/>
</dbReference>
<dbReference type="InterPro" id="IPR036465">
    <property type="entry name" value="vWFA_dom_sf"/>
</dbReference>